<evidence type="ECO:0000256" key="4">
    <source>
        <dbReference type="ARBA" id="ARBA00022692"/>
    </source>
</evidence>
<dbReference type="EMBL" id="JAUYVI010000004">
    <property type="protein sequence ID" value="MDQ7248436.1"/>
    <property type="molecule type" value="Genomic_DNA"/>
</dbReference>
<reference evidence="10" key="1">
    <citation type="submission" date="2023-08" db="EMBL/GenBank/DDBJ databases">
        <title>Rhodospirillaceae gen. nov., a novel taxon isolated from the Yangtze River Yuezi River estuary sludge.</title>
        <authorList>
            <person name="Ruan L."/>
        </authorList>
    </citation>
    <scope>NUCLEOTIDE SEQUENCE [LARGE SCALE GENOMIC DNA]</scope>
    <source>
        <strain evidence="10">R-7</strain>
    </source>
</reference>
<dbReference type="InterPro" id="IPR000515">
    <property type="entry name" value="MetI-like"/>
</dbReference>
<gene>
    <name evidence="9" type="ORF">Q8A70_12200</name>
</gene>
<dbReference type="Pfam" id="PF19300">
    <property type="entry name" value="BPD_transp_1_N"/>
    <property type="match status" value="1"/>
</dbReference>
<evidence type="ECO:0000256" key="6">
    <source>
        <dbReference type="ARBA" id="ARBA00023136"/>
    </source>
</evidence>
<feature type="transmembrane region" description="Helical" evidence="7">
    <location>
        <begin position="9"/>
        <end position="29"/>
    </location>
</feature>
<dbReference type="Proteomes" id="UP001230156">
    <property type="component" value="Unassembled WGS sequence"/>
</dbReference>
<dbReference type="Pfam" id="PF00528">
    <property type="entry name" value="BPD_transp_1"/>
    <property type="match status" value="1"/>
</dbReference>
<proteinExistence type="inferred from homology"/>
<dbReference type="PANTHER" id="PTHR30465:SF43">
    <property type="entry name" value="OLIGOPEPTIDE ABC TRANSPORTER, PERMEASE PROTEIN"/>
    <property type="match status" value="1"/>
</dbReference>
<dbReference type="InterPro" id="IPR035906">
    <property type="entry name" value="MetI-like_sf"/>
</dbReference>
<dbReference type="RefSeq" id="WP_379955917.1">
    <property type="nucleotide sequence ID" value="NZ_JAUYVI010000004.1"/>
</dbReference>
<dbReference type="PROSITE" id="PS50928">
    <property type="entry name" value="ABC_TM1"/>
    <property type="match status" value="1"/>
</dbReference>
<keyword evidence="5 7" id="KW-1133">Transmembrane helix</keyword>
<evidence type="ECO:0000256" key="5">
    <source>
        <dbReference type="ARBA" id="ARBA00022989"/>
    </source>
</evidence>
<dbReference type="InterPro" id="IPR045621">
    <property type="entry name" value="BPD_transp_1_N"/>
</dbReference>
<dbReference type="Gene3D" id="1.10.3720.10">
    <property type="entry name" value="MetI-like"/>
    <property type="match status" value="1"/>
</dbReference>
<evidence type="ECO:0000313" key="9">
    <source>
        <dbReference type="EMBL" id="MDQ7248436.1"/>
    </source>
</evidence>
<comment type="similarity">
    <text evidence="7">Belongs to the binding-protein-dependent transport system permease family.</text>
</comment>
<evidence type="ECO:0000313" key="10">
    <source>
        <dbReference type="Proteomes" id="UP001230156"/>
    </source>
</evidence>
<protein>
    <submittedName>
        <fullName evidence="9">ABC transporter permease</fullName>
    </submittedName>
</protein>
<feature type="transmembrane region" description="Helical" evidence="7">
    <location>
        <begin position="274"/>
        <end position="298"/>
    </location>
</feature>
<feature type="transmembrane region" description="Helical" evidence="7">
    <location>
        <begin position="147"/>
        <end position="172"/>
    </location>
</feature>
<evidence type="ECO:0000256" key="1">
    <source>
        <dbReference type="ARBA" id="ARBA00004651"/>
    </source>
</evidence>
<feature type="domain" description="ABC transmembrane type-1" evidence="8">
    <location>
        <begin position="112"/>
        <end position="322"/>
    </location>
</feature>
<feature type="transmembrane region" description="Helical" evidence="7">
    <location>
        <begin position="304"/>
        <end position="328"/>
    </location>
</feature>
<evidence type="ECO:0000259" key="8">
    <source>
        <dbReference type="PROSITE" id="PS50928"/>
    </source>
</evidence>
<organism evidence="9 10">
    <name type="scientific">Dongia sedimenti</name>
    <dbReference type="NCBI Taxonomy" id="3064282"/>
    <lineage>
        <taxon>Bacteria</taxon>
        <taxon>Pseudomonadati</taxon>
        <taxon>Pseudomonadota</taxon>
        <taxon>Alphaproteobacteria</taxon>
        <taxon>Rhodospirillales</taxon>
        <taxon>Dongiaceae</taxon>
        <taxon>Dongia</taxon>
    </lineage>
</organism>
<keyword evidence="3" id="KW-1003">Cell membrane</keyword>
<comment type="subcellular location">
    <subcellularLocation>
        <location evidence="1 7">Cell membrane</location>
        <topology evidence="1 7">Multi-pass membrane protein</topology>
    </subcellularLocation>
</comment>
<sequence>MLRYLVQRLFVMIPTLLVISFLVFAIIQAPPGDFLESMIAEQQSRGENVNTEKIEFLRHTYGLDQPFYLQYLHWMFGTWDGLQHQNGGLIFGDLGYSFEHNMPVTDVIGDALSLTVIISLASVLFVWIISFPIAVYSATHQYGLGDYIFTFLGYIGLATPSFLLALVLLYFANVQFGTSIGGLLDPQYIDQPWSLGKLASLMEHMWIPVLVIGLPGTAGMIRRLRANLLDELNKQYVVTGRAKGLPPFRLLVKYPLRISLNPFIADIGSLLPELISGSVVVSVVMSLPITGPILLQALRSQDMYLAGSFLMFMAGLTVLGIFVSDLALAMLDPRIRFGAGGSR</sequence>
<keyword evidence="2 7" id="KW-0813">Transport</keyword>
<keyword evidence="6 7" id="KW-0472">Membrane</keyword>
<feature type="transmembrane region" description="Helical" evidence="7">
    <location>
        <begin position="111"/>
        <end position="135"/>
    </location>
</feature>
<keyword evidence="4 7" id="KW-0812">Transmembrane</keyword>
<feature type="transmembrane region" description="Helical" evidence="7">
    <location>
        <begin position="205"/>
        <end position="224"/>
    </location>
</feature>
<evidence type="ECO:0000256" key="7">
    <source>
        <dbReference type="RuleBase" id="RU363032"/>
    </source>
</evidence>
<name>A0ABU0YL42_9PROT</name>
<keyword evidence="10" id="KW-1185">Reference proteome</keyword>
<comment type="caution">
    <text evidence="9">The sequence shown here is derived from an EMBL/GenBank/DDBJ whole genome shotgun (WGS) entry which is preliminary data.</text>
</comment>
<dbReference type="SUPFAM" id="SSF161098">
    <property type="entry name" value="MetI-like"/>
    <property type="match status" value="1"/>
</dbReference>
<evidence type="ECO:0000256" key="2">
    <source>
        <dbReference type="ARBA" id="ARBA00022448"/>
    </source>
</evidence>
<accession>A0ABU0YL42</accession>
<dbReference type="PANTHER" id="PTHR30465">
    <property type="entry name" value="INNER MEMBRANE ABC TRANSPORTER"/>
    <property type="match status" value="1"/>
</dbReference>
<evidence type="ECO:0000256" key="3">
    <source>
        <dbReference type="ARBA" id="ARBA00022475"/>
    </source>
</evidence>